<dbReference type="EMBL" id="GL883096">
    <property type="protein sequence ID" value="EGG09959.1"/>
    <property type="molecule type" value="Genomic_DNA"/>
</dbReference>
<keyword evidence="11" id="KW-1185">Reference proteome</keyword>
<keyword evidence="5" id="KW-0963">Cytoplasm</keyword>
<evidence type="ECO:0000256" key="7">
    <source>
        <dbReference type="ARBA" id="ARBA00023242"/>
    </source>
</evidence>
<feature type="domain" description="PCI" evidence="9">
    <location>
        <begin position="183"/>
        <end position="365"/>
    </location>
</feature>
<feature type="compositionally biased region" description="Low complexity" evidence="8">
    <location>
        <begin position="1"/>
        <end position="23"/>
    </location>
</feature>
<dbReference type="Pfam" id="PF22788">
    <property type="entry name" value="COP9_hel_rpt"/>
    <property type="match status" value="1"/>
</dbReference>
<organism evidence="11">
    <name type="scientific">Melampsora larici-populina (strain 98AG31 / pathotype 3-4-7)</name>
    <name type="common">Poplar leaf rust fungus</name>
    <dbReference type="NCBI Taxonomy" id="747676"/>
    <lineage>
        <taxon>Eukaryota</taxon>
        <taxon>Fungi</taxon>
        <taxon>Dikarya</taxon>
        <taxon>Basidiomycota</taxon>
        <taxon>Pucciniomycotina</taxon>
        <taxon>Pucciniomycetes</taxon>
        <taxon>Pucciniales</taxon>
        <taxon>Melampsoraceae</taxon>
        <taxon>Melampsora</taxon>
    </lineage>
</organism>
<feature type="region of interest" description="Disordered" evidence="8">
    <location>
        <begin position="1"/>
        <end position="31"/>
    </location>
</feature>
<keyword evidence="7" id="KW-0539">Nucleus</keyword>
<dbReference type="eggNOG" id="KOG2582">
    <property type="taxonomic scope" value="Eukaryota"/>
</dbReference>
<dbReference type="RefSeq" id="XP_007407013.1">
    <property type="nucleotide sequence ID" value="XM_007406951.1"/>
</dbReference>
<evidence type="ECO:0000313" key="10">
    <source>
        <dbReference type="EMBL" id="EGG09959.1"/>
    </source>
</evidence>
<dbReference type="InterPro" id="IPR000717">
    <property type="entry name" value="PCI_dom"/>
</dbReference>
<comment type="similarity">
    <text evidence="3">Belongs to the CSN3 family.</text>
</comment>
<dbReference type="InterPro" id="IPR055089">
    <property type="entry name" value="COP9_N"/>
</dbReference>
<evidence type="ECO:0000256" key="2">
    <source>
        <dbReference type="ARBA" id="ARBA00004496"/>
    </source>
</evidence>
<dbReference type="KEGG" id="mlr:MELLADRAFT_60834"/>
<dbReference type="VEuPathDB" id="FungiDB:MELLADRAFT_60834"/>
<dbReference type="PANTHER" id="PTHR10758">
    <property type="entry name" value="26S PROTEASOME NON-ATPASE REGULATORY SUBUNIT 3/COP9 SIGNALOSOME COMPLEX SUBUNIT 3"/>
    <property type="match status" value="1"/>
</dbReference>
<proteinExistence type="inferred from homology"/>
<keyword evidence="6" id="KW-0736">Signalosome</keyword>
<evidence type="ECO:0000256" key="6">
    <source>
        <dbReference type="ARBA" id="ARBA00022790"/>
    </source>
</evidence>
<dbReference type="HOGENOM" id="CLU_569945_0_0_1"/>
<dbReference type="GO" id="GO:0008180">
    <property type="term" value="C:COP9 signalosome"/>
    <property type="evidence" value="ECO:0007669"/>
    <property type="project" value="UniProtKB-KW"/>
</dbReference>
<name>F4RCI6_MELLP</name>
<dbReference type="AlphaFoldDB" id="F4RCI6"/>
<dbReference type="PANTHER" id="PTHR10758:SF1">
    <property type="entry name" value="COP9 SIGNALOSOME COMPLEX SUBUNIT 3"/>
    <property type="match status" value="1"/>
</dbReference>
<evidence type="ECO:0000256" key="5">
    <source>
        <dbReference type="ARBA" id="ARBA00022490"/>
    </source>
</evidence>
<dbReference type="GeneID" id="18929623"/>
<dbReference type="InParanoid" id="F4RCI6"/>
<dbReference type="PROSITE" id="PS50250">
    <property type="entry name" value="PCI"/>
    <property type="match status" value="1"/>
</dbReference>
<evidence type="ECO:0000313" key="11">
    <source>
        <dbReference type="Proteomes" id="UP000001072"/>
    </source>
</evidence>
<accession>F4RCI6</accession>
<dbReference type="InterPro" id="IPR050756">
    <property type="entry name" value="CSN3"/>
</dbReference>
<protein>
    <recommendedName>
        <fullName evidence="4">COP9 signalosome complex subunit 3</fullName>
    </recommendedName>
</protein>
<evidence type="ECO:0000256" key="1">
    <source>
        <dbReference type="ARBA" id="ARBA00004123"/>
    </source>
</evidence>
<dbReference type="GO" id="GO:0005737">
    <property type="term" value="C:cytoplasm"/>
    <property type="evidence" value="ECO:0007669"/>
    <property type="project" value="UniProtKB-SubCell"/>
</dbReference>
<dbReference type="GO" id="GO:0006511">
    <property type="term" value="P:ubiquitin-dependent protein catabolic process"/>
    <property type="evidence" value="ECO:0007669"/>
    <property type="project" value="TreeGrafter"/>
</dbReference>
<evidence type="ECO:0000256" key="8">
    <source>
        <dbReference type="SAM" id="MobiDB-lite"/>
    </source>
</evidence>
<evidence type="ECO:0000256" key="4">
    <source>
        <dbReference type="ARBA" id="ARBA00014878"/>
    </source>
</evidence>
<gene>
    <name evidence="10" type="ORF">MELLADRAFT_60834</name>
</gene>
<evidence type="ECO:0000259" key="9">
    <source>
        <dbReference type="PROSITE" id="PS50250"/>
    </source>
</evidence>
<dbReference type="OrthoDB" id="29061at2759"/>
<dbReference type="Proteomes" id="UP000001072">
    <property type="component" value="Unassembled WGS sequence"/>
</dbReference>
<dbReference type="STRING" id="747676.F4RCI6"/>
<reference evidence="11" key="1">
    <citation type="journal article" date="2011" name="Proc. Natl. Acad. Sci. U.S.A.">
        <title>Obligate biotrophy features unraveled by the genomic analysis of rust fungi.</title>
        <authorList>
            <person name="Duplessis S."/>
            <person name="Cuomo C.A."/>
            <person name="Lin Y.-C."/>
            <person name="Aerts A."/>
            <person name="Tisserant E."/>
            <person name="Veneault-Fourrey C."/>
            <person name="Joly D.L."/>
            <person name="Hacquard S."/>
            <person name="Amselem J."/>
            <person name="Cantarel B.L."/>
            <person name="Chiu R."/>
            <person name="Coutinho P.M."/>
            <person name="Feau N."/>
            <person name="Field M."/>
            <person name="Frey P."/>
            <person name="Gelhaye E."/>
            <person name="Goldberg J."/>
            <person name="Grabherr M.G."/>
            <person name="Kodira C.D."/>
            <person name="Kohler A."/>
            <person name="Kuees U."/>
            <person name="Lindquist E.A."/>
            <person name="Lucas S.M."/>
            <person name="Mago R."/>
            <person name="Mauceli E."/>
            <person name="Morin E."/>
            <person name="Murat C."/>
            <person name="Pangilinan J.L."/>
            <person name="Park R."/>
            <person name="Pearson M."/>
            <person name="Quesneville H."/>
            <person name="Rouhier N."/>
            <person name="Sakthikumar S."/>
            <person name="Salamov A.A."/>
            <person name="Schmutz J."/>
            <person name="Selles B."/>
            <person name="Shapiro H."/>
            <person name="Tanguay P."/>
            <person name="Tuskan G.A."/>
            <person name="Henrissat B."/>
            <person name="Van de Peer Y."/>
            <person name="Rouze P."/>
            <person name="Ellis J.G."/>
            <person name="Dodds P.N."/>
            <person name="Schein J.E."/>
            <person name="Zhong S."/>
            <person name="Hamelin R.C."/>
            <person name="Grigoriev I.V."/>
            <person name="Szabo L.J."/>
            <person name="Martin F."/>
        </authorList>
    </citation>
    <scope>NUCLEOTIDE SEQUENCE [LARGE SCALE GENOMIC DNA]</scope>
    <source>
        <strain evidence="11">98AG31 / pathotype 3-4-7</strain>
    </source>
</reference>
<comment type="subcellular location">
    <subcellularLocation>
        <location evidence="2">Cytoplasm</location>
    </subcellularLocation>
    <subcellularLocation>
        <location evidence="1">Nucleus</location>
    </subcellularLocation>
</comment>
<dbReference type="Pfam" id="PF01399">
    <property type="entry name" value="PCI"/>
    <property type="match status" value="1"/>
</dbReference>
<evidence type="ECO:0000256" key="3">
    <source>
        <dbReference type="ARBA" id="ARBA00007084"/>
    </source>
</evidence>
<sequence length="479" mass="54920">MTNETNPNMTNESNNQNNQTTPNPNQPIPRSSTSSLIELILSKENSIDINYLETLKKIKPEVLICLSEDSPEGEVDVLDEVLDAEIHGFGYFVILSMRLVFGKFKSLEKPIYWLIKKNEDQEVLSALHSLFMKVCLFCGEWRRAIEVSGVDLVKVNRKNHPIDYQDHLIYHYFAGIIQALNRNYKRSIQLLTITVSAPGSFISQIQIEAYKKLILISLLSEAKSPELPKYLNSQFKSYFSKIGKLYFEFVHLFLQSIHSSINNSTTGGFEDEKLLGFVEKNLNVFLQDRNYGLVKLCIEVLPRKKILNLIPIYKSIPIKTISKILNQTSEEFKTIELIQSMITNREIHARIIPTETENQEEGILEFINDSEKSLMNLNLIIQRIKRFESQMKEIEFSIERNPDYLKKTLKELKEMEKPIGSGVGVGVGGNLDTHSGSAQQQFLHQQQIQYSMQMVPVGEEDLGVSIGMENGWDEQDDFK</sequence>